<dbReference type="EMBL" id="KQ947406">
    <property type="protein sequence ID" value="KUJ22303.1"/>
    <property type="molecule type" value="Genomic_DNA"/>
</dbReference>
<evidence type="ECO:0000313" key="1">
    <source>
        <dbReference type="EMBL" id="KUJ22303.1"/>
    </source>
</evidence>
<protein>
    <submittedName>
        <fullName evidence="1">Uncharacterized protein</fullName>
    </submittedName>
</protein>
<dbReference type="KEGG" id="psco:LY89DRAFT_777432"/>
<reference evidence="1 2" key="1">
    <citation type="submission" date="2015-10" db="EMBL/GenBank/DDBJ databases">
        <title>Full genome of DAOMC 229536 Phialocephala scopiformis, a fungal endophyte of spruce producing the potent anti-insectan compound rugulosin.</title>
        <authorList>
            <consortium name="DOE Joint Genome Institute"/>
            <person name="Walker A.K."/>
            <person name="Frasz S.L."/>
            <person name="Seifert K.A."/>
            <person name="Miller J.D."/>
            <person name="Mondo S.J."/>
            <person name="Labutti K."/>
            <person name="Lipzen A."/>
            <person name="Dockter R."/>
            <person name="Kennedy M."/>
            <person name="Grigoriev I.V."/>
            <person name="Spatafora J.W."/>
        </authorList>
    </citation>
    <scope>NUCLEOTIDE SEQUENCE [LARGE SCALE GENOMIC DNA]</scope>
    <source>
        <strain evidence="1 2">CBS 120377</strain>
    </source>
</reference>
<name>A0A194XQ34_MOLSC</name>
<organism evidence="1 2">
    <name type="scientific">Mollisia scopiformis</name>
    <name type="common">Conifer needle endophyte fungus</name>
    <name type="synonym">Phialocephala scopiformis</name>
    <dbReference type="NCBI Taxonomy" id="149040"/>
    <lineage>
        <taxon>Eukaryota</taxon>
        <taxon>Fungi</taxon>
        <taxon>Dikarya</taxon>
        <taxon>Ascomycota</taxon>
        <taxon>Pezizomycotina</taxon>
        <taxon>Leotiomycetes</taxon>
        <taxon>Helotiales</taxon>
        <taxon>Mollisiaceae</taxon>
        <taxon>Mollisia</taxon>
    </lineage>
</organism>
<dbReference type="InParanoid" id="A0A194XQ34"/>
<sequence length="338" mass="38049">MGYGTAAIRHINGSYETVAKISGSEQYTSLMQELTHPANFTPDGKRIPSEVSSWKDFALWRSKRRIKKMLGQPATTQTATLSTMVSKLHKAAEIQLGSRIKAAALSQPDAVTITLEEVDNVFDYFGIEDLMLDNRDPLFDQLFATSAAYAGYGKGLCRNYTNLYGCGTEEYFLASKWTLFLDYTESSLDGALRSVQSARMSRAWDTFVEPELGLRRLSMYEDEDAYWAKVEDRIREFVGSVRRPVEDLVLTGESASDPRFLEALRHAFARSSTGQETLEALEMLIQADDGPDFLYATAKGAAEFAKRRQEGMARCLLPEKCRRREDQSENEIGRSEEL</sequence>
<dbReference type="Proteomes" id="UP000070700">
    <property type="component" value="Unassembled WGS sequence"/>
</dbReference>
<keyword evidence="2" id="KW-1185">Reference proteome</keyword>
<evidence type="ECO:0000313" key="2">
    <source>
        <dbReference type="Proteomes" id="UP000070700"/>
    </source>
</evidence>
<dbReference type="AlphaFoldDB" id="A0A194XQ34"/>
<dbReference type="GeneID" id="28831869"/>
<accession>A0A194XQ34</accession>
<dbReference type="OrthoDB" id="3643156at2759"/>
<dbReference type="RefSeq" id="XP_018076658.1">
    <property type="nucleotide sequence ID" value="XM_018222143.1"/>
</dbReference>
<gene>
    <name evidence="1" type="ORF">LY89DRAFT_777432</name>
</gene>
<proteinExistence type="predicted"/>